<organism evidence="5 6">
    <name type="scientific">Rhypophila decipiens</name>
    <dbReference type="NCBI Taxonomy" id="261697"/>
    <lineage>
        <taxon>Eukaryota</taxon>
        <taxon>Fungi</taxon>
        <taxon>Dikarya</taxon>
        <taxon>Ascomycota</taxon>
        <taxon>Pezizomycotina</taxon>
        <taxon>Sordariomycetes</taxon>
        <taxon>Sordariomycetidae</taxon>
        <taxon>Sordariales</taxon>
        <taxon>Naviculisporaceae</taxon>
        <taxon>Rhypophila</taxon>
    </lineage>
</organism>
<dbReference type="InterPro" id="IPR007867">
    <property type="entry name" value="GMC_OxRtase_C"/>
</dbReference>
<keyword evidence="3" id="KW-0732">Signal</keyword>
<sequence length="660" mass="70788">MKSSPGFGSPLNFVTSLLFLSNVEALGIHRDLSSLKSSYDYIIAGGGLSGLVVANRLSEDAKVSVLVVEFGDFDDSWNTAMPYYANQRQSPSLMFVAESLSQPNLNDRTFDVVSGATVGGGSTVNGMAVVRGEAADYDLWKDLGNDGWGWDGLLPYFKKSSTLNSPSDAKVKQYGYSMSPDGFGNGPFQASWPAFQWPDTAKITAAWLNDQGIKLRSEGGLSGKNTGVVWKPLGADGKNFTRLSSRKAYYDPASKRENLDILVKTFVSKINFNDQKVATGVQVMGTDDSSLAGNLTASKEVILAAGAIHTPQILQLSGVGPGVLLTDLNIPLVYDLPGVGSNLQDRSTIRKWKFQFNNSNPLNPTSLQLSDTSSPTFSTYLSEYLSNRTGPLTIAHGNNVATLALRDLTLSADETDAFIRDIYTVNAPDFAPPFYFTTNDYDSAPPGRTALPLIDGIRTQTFLISRLISTSASTLTSPTNPGPGLFEISYGSGEARMGLTNLKSLSRGIVQINTTSPHPRTNHPLVDYNAFTHPMDIELALLGFKLARRFLLNPNGTLAKTIQPVETFPGGGLDVSDEELRRLLKEEMLDPTSGNTCGTAAMMTEALGGVVDSQLRVYGVKGVRVVDASVFPVGPAGHLQSTVYAVAEKAADLIKGVKTA</sequence>
<dbReference type="Proteomes" id="UP001301769">
    <property type="component" value="Unassembled WGS sequence"/>
</dbReference>
<comment type="cofactor">
    <cofactor evidence="2">
        <name>FAD</name>
        <dbReference type="ChEBI" id="CHEBI:57692"/>
    </cofactor>
</comment>
<evidence type="ECO:0000256" key="2">
    <source>
        <dbReference type="PIRSR" id="PIRSR000137-2"/>
    </source>
</evidence>
<proteinExistence type="inferred from homology"/>
<dbReference type="InterPro" id="IPR000172">
    <property type="entry name" value="GMC_OxRdtase_N"/>
</dbReference>
<dbReference type="GO" id="GO:0016614">
    <property type="term" value="F:oxidoreductase activity, acting on CH-OH group of donors"/>
    <property type="evidence" value="ECO:0007669"/>
    <property type="project" value="InterPro"/>
</dbReference>
<feature type="chain" id="PRO_5042963528" evidence="3">
    <location>
        <begin position="26"/>
        <end position="660"/>
    </location>
</feature>
<feature type="binding site" evidence="2">
    <location>
        <position position="267"/>
    </location>
    <ligand>
        <name>FAD</name>
        <dbReference type="ChEBI" id="CHEBI:57692"/>
    </ligand>
</feature>
<dbReference type="EMBL" id="MU858185">
    <property type="protein sequence ID" value="KAK4210072.1"/>
    <property type="molecule type" value="Genomic_DNA"/>
</dbReference>
<dbReference type="GO" id="GO:0044550">
    <property type="term" value="P:secondary metabolite biosynthetic process"/>
    <property type="evidence" value="ECO:0007669"/>
    <property type="project" value="TreeGrafter"/>
</dbReference>
<dbReference type="AlphaFoldDB" id="A0AAN6Y637"/>
<dbReference type="PROSITE" id="PS00624">
    <property type="entry name" value="GMC_OXRED_2"/>
    <property type="match status" value="1"/>
</dbReference>
<feature type="domain" description="Glucose-methanol-choline oxidoreductase N-terminal" evidence="4">
    <location>
        <begin position="306"/>
        <end position="320"/>
    </location>
</feature>
<keyword evidence="2" id="KW-0274">FAD</keyword>
<dbReference type="GO" id="GO:0050660">
    <property type="term" value="F:flavin adenine dinucleotide binding"/>
    <property type="evidence" value="ECO:0007669"/>
    <property type="project" value="InterPro"/>
</dbReference>
<dbReference type="PANTHER" id="PTHR11552">
    <property type="entry name" value="GLUCOSE-METHANOL-CHOLINE GMC OXIDOREDUCTASE"/>
    <property type="match status" value="1"/>
</dbReference>
<feature type="signal peptide" evidence="3">
    <location>
        <begin position="1"/>
        <end position="25"/>
    </location>
</feature>
<evidence type="ECO:0000313" key="5">
    <source>
        <dbReference type="EMBL" id="KAK4210072.1"/>
    </source>
</evidence>
<dbReference type="PIRSF" id="PIRSF000137">
    <property type="entry name" value="Alcohol_oxidase"/>
    <property type="match status" value="1"/>
</dbReference>
<dbReference type="PANTHER" id="PTHR11552:SF115">
    <property type="entry name" value="DEHYDROGENASE XPTC-RELATED"/>
    <property type="match status" value="1"/>
</dbReference>
<comment type="caution">
    <text evidence="5">The sequence shown here is derived from an EMBL/GenBank/DDBJ whole genome shotgun (WGS) entry which is preliminary data.</text>
</comment>
<keyword evidence="6" id="KW-1185">Reference proteome</keyword>
<name>A0AAN6Y637_9PEZI</name>
<dbReference type="InterPro" id="IPR012132">
    <property type="entry name" value="GMC_OxRdtase"/>
</dbReference>
<evidence type="ECO:0000313" key="6">
    <source>
        <dbReference type="Proteomes" id="UP001301769"/>
    </source>
</evidence>
<dbReference type="Pfam" id="PF05199">
    <property type="entry name" value="GMC_oxred_C"/>
    <property type="match status" value="1"/>
</dbReference>
<dbReference type="SUPFAM" id="SSF54373">
    <property type="entry name" value="FAD-linked reductases, C-terminal domain"/>
    <property type="match status" value="1"/>
</dbReference>
<comment type="similarity">
    <text evidence="1">Belongs to the GMC oxidoreductase family.</text>
</comment>
<dbReference type="Gene3D" id="3.50.50.60">
    <property type="entry name" value="FAD/NAD(P)-binding domain"/>
    <property type="match status" value="1"/>
</dbReference>
<dbReference type="Gene3D" id="3.30.560.10">
    <property type="entry name" value="Glucose Oxidase, domain 3"/>
    <property type="match status" value="1"/>
</dbReference>
<evidence type="ECO:0000256" key="1">
    <source>
        <dbReference type="ARBA" id="ARBA00010790"/>
    </source>
</evidence>
<keyword evidence="2" id="KW-0285">Flavoprotein</keyword>
<evidence type="ECO:0000259" key="4">
    <source>
        <dbReference type="PROSITE" id="PS00624"/>
    </source>
</evidence>
<evidence type="ECO:0000256" key="3">
    <source>
        <dbReference type="SAM" id="SignalP"/>
    </source>
</evidence>
<protein>
    <submittedName>
        <fullName evidence="5">Oxygen-dependent choline dehydrogenase</fullName>
    </submittedName>
</protein>
<reference evidence="5" key="2">
    <citation type="submission" date="2023-05" db="EMBL/GenBank/DDBJ databases">
        <authorList>
            <consortium name="Lawrence Berkeley National Laboratory"/>
            <person name="Steindorff A."/>
            <person name="Hensen N."/>
            <person name="Bonometti L."/>
            <person name="Westerberg I."/>
            <person name="Brannstrom I.O."/>
            <person name="Guillou S."/>
            <person name="Cros-Aarteil S."/>
            <person name="Calhoun S."/>
            <person name="Haridas S."/>
            <person name="Kuo A."/>
            <person name="Mondo S."/>
            <person name="Pangilinan J."/>
            <person name="Riley R."/>
            <person name="Labutti K."/>
            <person name="Andreopoulos B."/>
            <person name="Lipzen A."/>
            <person name="Chen C."/>
            <person name="Yanf M."/>
            <person name="Daum C."/>
            <person name="Ng V."/>
            <person name="Clum A."/>
            <person name="Ohm R."/>
            <person name="Martin F."/>
            <person name="Silar P."/>
            <person name="Natvig D."/>
            <person name="Lalanne C."/>
            <person name="Gautier V."/>
            <person name="Ament-Velasquez S.L."/>
            <person name="Kruys A."/>
            <person name="Hutchinson M.I."/>
            <person name="Powell A.J."/>
            <person name="Barry K."/>
            <person name="Miller A.N."/>
            <person name="Grigoriev I.V."/>
            <person name="Debuchy R."/>
            <person name="Gladieux P."/>
            <person name="Thoren M.H."/>
            <person name="Johannesson H."/>
        </authorList>
    </citation>
    <scope>NUCLEOTIDE SEQUENCE</scope>
    <source>
        <strain evidence="5">PSN293</strain>
    </source>
</reference>
<dbReference type="Pfam" id="PF00732">
    <property type="entry name" value="GMC_oxred_N"/>
    <property type="match status" value="1"/>
</dbReference>
<dbReference type="SUPFAM" id="SSF51905">
    <property type="entry name" value="FAD/NAD(P)-binding domain"/>
    <property type="match status" value="1"/>
</dbReference>
<gene>
    <name evidence="5" type="ORF">QBC37DRAFT_485641</name>
</gene>
<accession>A0AAN6Y637</accession>
<dbReference type="InterPro" id="IPR036188">
    <property type="entry name" value="FAD/NAD-bd_sf"/>
</dbReference>
<reference evidence="5" key="1">
    <citation type="journal article" date="2023" name="Mol. Phylogenet. Evol.">
        <title>Genome-scale phylogeny and comparative genomics of the fungal order Sordariales.</title>
        <authorList>
            <person name="Hensen N."/>
            <person name="Bonometti L."/>
            <person name="Westerberg I."/>
            <person name="Brannstrom I.O."/>
            <person name="Guillou S."/>
            <person name="Cros-Aarteil S."/>
            <person name="Calhoun S."/>
            <person name="Haridas S."/>
            <person name="Kuo A."/>
            <person name="Mondo S."/>
            <person name="Pangilinan J."/>
            <person name="Riley R."/>
            <person name="LaButti K."/>
            <person name="Andreopoulos B."/>
            <person name="Lipzen A."/>
            <person name="Chen C."/>
            <person name="Yan M."/>
            <person name="Daum C."/>
            <person name="Ng V."/>
            <person name="Clum A."/>
            <person name="Steindorff A."/>
            <person name="Ohm R.A."/>
            <person name="Martin F."/>
            <person name="Silar P."/>
            <person name="Natvig D.O."/>
            <person name="Lalanne C."/>
            <person name="Gautier V."/>
            <person name="Ament-Velasquez S.L."/>
            <person name="Kruys A."/>
            <person name="Hutchinson M.I."/>
            <person name="Powell A.J."/>
            <person name="Barry K."/>
            <person name="Miller A.N."/>
            <person name="Grigoriev I.V."/>
            <person name="Debuchy R."/>
            <person name="Gladieux P."/>
            <person name="Hiltunen Thoren M."/>
            <person name="Johannesson H."/>
        </authorList>
    </citation>
    <scope>NUCLEOTIDE SEQUENCE</scope>
    <source>
        <strain evidence="5">PSN293</strain>
    </source>
</reference>